<name>A0ABN9X0G4_9DINO</name>
<proteinExistence type="predicted"/>
<dbReference type="Pfam" id="PF05542">
    <property type="entry name" value="DUF760"/>
    <property type="match status" value="1"/>
</dbReference>
<dbReference type="EMBL" id="CAUYUJ010019655">
    <property type="protein sequence ID" value="CAK0892722.1"/>
    <property type="molecule type" value="Genomic_DNA"/>
</dbReference>
<organism evidence="2 3">
    <name type="scientific">Prorocentrum cordatum</name>
    <dbReference type="NCBI Taxonomy" id="2364126"/>
    <lineage>
        <taxon>Eukaryota</taxon>
        <taxon>Sar</taxon>
        <taxon>Alveolata</taxon>
        <taxon>Dinophyceae</taxon>
        <taxon>Prorocentrales</taxon>
        <taxon>Prorocentraceae</taxon>
        <taxon>Prorocentrum</taxon>
    </lineage>
</organism>
<sequence>MDEVRESERRRTVMELLYLKVCARFVKLQVPLVKPMPASGGVVQLGSANLKVLTDELYSKDALALVREHLMQFAGPGDVTWTSPMGSWVMIPLLQAGQVYAISAMFGYYLRQMDARYQLEKLVGAASGDTSGSDEEDRTLKEYISTFGEAEMKRMTNIASVEGRLALEAQVAALFGDLRVLKEKFAAAIGPVFSEEEAIGMNPPEMLWLTWGWDPRGPDPTSPSSADRGSGAAVWPAQVRDSALAAFGQRRAGLQLARG</sequence>
<evidence type="ECO:0000256" key="1">
    <source>
        <dbReference type="SAM" id="MobiDB-lite"/>
    </source>
</evidence>
<accession>A0ABN9X0G4</accession>
<dbReference type="PANTHER" id="PTHR31808:SF4">
    <property type="entry name" value="LIGASE, PUTATIVE (DUF760)-RELATED"/>
    <property type="match status" value="1"/>
</dbReference>
<gene>
    <name evidence="2" type="ORF">PCOR1329_LOCUS72303</name>
</gene>
<dbReference type="InterPro" id="IPR008479">
    <property type="entry name" value="DUF760"/>
</dbReference>
<comment type="caution">
    <text evidence="2">The sequence shown here is derived from an EMBL/GenBank/DDBJ whole genome shotgun (WGS) entry which is preliminary data.</text>
</comment>
<protein>
    <submittedName>
        <fullName evidence="2">Uncharacterized protein</fullName>
    </submittedName>
</protein>
<dbReference type="Proteomes" id="UP001189429">
    <property type="component" value="Unassembled WGS sequence"/>
</dbReference>
<keyword evidence="3" id="KW-1185">Reference proteome</keyword>
<dbReference type="InterPro" id="IPR038925">
    <property type="entry name" value="At3g17800-like"/>
</dbReference>
<evidence type="ECO:0000313" key="3">
    <source>
        <dbReference type="Proteomes" id="UP001189429"/>
    </source>
</evidence>
<reference evidence="2" key="1">
    <citation type="submission" date="2023-10" db="EMBL/GenBank/DDBJ databases">
        <authorList>
            <person name="Chen Y."/>
            <person name="Shah S."/>
            <person name="Dougan E. K."/>
            <person name="Thang M."/>
            <person name="Chan C."/>
        </authorList>
    </citation>
    <scope>NUCLEOTIDE SEQUENCE [LARGE SCALE GENOMIC DNA]</scope>
</reference>
<feature type="region of interest" description="Disordered" evidence="1">
    <location>
        <begin position="214"/>
        <end position="233"/>
    </location>
</feature>
<dbReference type="PANTHER" id="PTHR31808">
    <property type="entry name" value="EXPRESSED PROTEIN"/>
    <property type="match status" value="1"/>
</dbReference>
<evidence type="ECO:0000313" key="2">
    <source>
        <dbReference type="EMBL" id="CAK0892722.1"/>
    </source>
</evidence>